<accession>A0A9Q9AMT6</accession>
<keyword evidence="1" id="KW-0479">Metal-binding</keyword>
<proteinExistence type="predicted"/>
<evidence type="ECO:0000256" key="3">
    <source>
        <dbReference type="ARBA" id="ARBA00023015"/>
    </source>
</evidence>
<dbReference type="EMBL" id="CP099421">
    <property type="protein sequence ID" value="USW52357.1"/>
    <property type="molecule type" value="Genomic_DNA"/>
</dbReference>
<dbReference type="GO" id="GO:0003677">
    <property type="term" value="F:DNA binding"/>
    <property type="evidence" value="ECO:0007669"/>
    <property type="project" value="UniProtKB-KW"/>
</dbReference>
<evidence type="ECO:0000313" key="7">
    <source>
        <dbReference type="EMBL" id="USW52357.1"/>
    </source>
</evidence>
<dbReference type="InterPro" id="IPR052360">
    <property type="entry name" value="Transcr_Regulatory_Proteins"/>
</dbReference>
<keyword evidence="6" id="KW-0539">Nucleus</keyword>
<dbReference type="GO" id="GO:0046872">
    <property type="term" value="F:metal ion binding"/>
    <property type="evidence" value="ECO:0007669"/>
    <property type="project" value="UniProtKB-KW"/>
</dbReference>
<dbReference type="OrthoDB" id="39175at2759"/>
<keyword evidence="3" id="KW-0805">Transcription regulation</keyword>
<dbReference type="PANTHER" id="PTHR36206">
    <property type="entry name" value="ASPERCRYPTIN BIOSYNTHESIS CLUSTER-SPECIFIC TRANSCRIPTION REGULATOR ATNN-RELATED"/>
    <property type="match status" value="1"/>
</dbReference>
<evidence type="ECO:0000256" key="6">
    <source>
        <dbReference type="ARBA" id="ARBA00023242"/>
    </source>
</evidence>
<dbReference type="PANTHER" id="PTHR36206:SF12">
    <property type="entry name" value="ASPERCRYPTIN BIOSYNTHESIS CLUSTER-SPECIFIC TRANSCRIPTION REGULATOR ATNN-RELATED"/>
    <property type="match status" value="1"/>
</dbReference>
<dbReference type="AlphaFoldDB" id="A0A9Q9AMT6"/>
<organism evidence="7 8">
    <name type="scientific">Septoria linicola</name>
    <dbReference type="NCBI Taxonomy" id="215465"/>
    <lineage>
        <taxon>Eukaryota</taxon>
        <taxon>Fungi</taxon>
        <taxon>Dikarya</taxon>
        <taxon>Ascomycota</taxon>
        <taxon>Pezizomycotina</taxon>
        <taxon>Dothideomycetes</taxon>
        <taxon>Dothideomycetidae</taxon>
        <taxon>Mycosphaerellales</taxon>
        <taxon>Mycosphaerellaceae</taxon>
        <taxon>Septoria</taxon>
    </lineage>
</organism>
<evidence type="ECO:0000256" key="1">
    <source>
        <dbReference type="ARBA" id="ARBA00022723"/>
    </source>
</evidence>
<evidence type="ECO:0000256" key="4">
    <source>
        <dbReference type="ARBA" id="ARBA00023125"/>
    </source>
</evidence>
<dbReference type="Proteomes" id="UP001056384">
    <property type="component" value="Chromosome 4"/>
</dbReference>
<keyword evidence="2" id="KW-0862">Zinc</keyword>
<protein>
    <submittedName>
        <fullName evidence="7">Uncharacterized protein</fullName>
    </submittedName>
</protein>
<sequence>MPTATRELHYVNTKLPKIRTIYQTSATMPSPSPVSVNRQSTMLLGQSRELPMPVVSRITSIAQARATLQHCATRLNKAWQGNPARVSPPGSPIDGSEKRLFQQWLEKWEQVFTAYLSIHMSSMKPDDVTQSRVLKANHLSCTILASEAGPSMKSFNVFEADFQAIVELANAVISSRSKAAITMPNCAASTLDVREPLHVVIAYCDHLSIRNKAIELVSKANNMR</sequence>
<keyword evidence="8" id="KW-1185">Reference proteome</keyword>
<evidence type="ECO:0000313" key="8">
    <source>
        <dbReference type="Proteomes" id="UP001056384"/>
    </source>
</evidence>
<evidence type="ECO:0000256" key="5">
    <source>
        <dbReference type="ARBA" id="ARBA00023163"/>
    </source>
</evidence>
<keyword evidence="5" id="KW-0804">Transcription</keyword>
<name>A0A9Q9AMT6_9PEZI</name>
<reference evidence="7" key="1">
    <citation type="submission" date="2022-06" db="EMBL/GenBank/DDBJ databases">
        <title>Complete genome sequences of two strains of the flax pathogen Septoria linicola.</title>
        <authorList>
            <person name="Lapalu N."/>
            <person name="Simon A."/>
            <person name="Demenou B."/>
            <person name="Paumier D."/>
            <person name="Guillot M.-P."/>
            <person name="Gout L."/>
            <person name="Valade R."/>
        </authorList>
    </citation>
    <scope>NUCLEOTIDE SEQUENCE</scope>
    <source>
        <strain evidence="7">SE15195</strain>
    </source>
</reference>
<keyword evidence="4" id="KW-0238">DNA-binding</keyword>
<evidence type="ECO:0000256" key="2">
    <source>
        <dbReference type="ARBA" id="ARBA00022833"/>
    </source>
</evidence>
<gene>
    <name evidence="7" type="ORF">Slin15195_G056760</name>
</gene>